<evidence type="ECO:0000313" key="2">
    <source>
        <dbReference type="Proteomes" id="UP000299102"/>
    </source>
</evidence>
<gene>
    <name evidence="1" type="ORF">EVAR_98054_1</name>
</gene>
<protein>
    <submittedName>
        <fullName evidence="1">Uncharacterized protein</fullName>
    </submittedName>
</protein>
<dbReference type="AlphaFoldDB" id="A0A4C1WD84"/>
<proteinExistence type="predicted"/>
<reference evidence="1 2" key="1">
    <citation type="journal article" date="2019" name="Commun. Biol.">
        <title>The bagworm genome reveals a unique fibroin gene that provides high tensile strength.</title>
        <authorList>
            <person name="Kono N."/>
            <person name="Nakamura H."/>
            <person name="Ohtoshi R."/>
            <person name="Tomita M."/>
            <person name="Numata K."/>
            <person name="Arakawa K."/>
        </authorList>
    </citation>
    <scope>NUCLEOTIDE SEQUENCE [LARGE SCALE GENOMIC DNA]</scope>
</reference>
<comment type="caution">
    <text evidence="1">The sequence shown here is derived from an EMBL/GenBank/DDBJ whole genome shotgun (WGS) entry which is preliminary data.</text>
</comment>
<accession>A0A4C1WD84</accession>
<evidence type="ECO:0000313" key="1">
    <source>
        <dbReference type="EMBL" id="GBP48870.1"/>
    </source>
</evidence>
<organism evidence="1 2">
    <name type="scientific">Eumeta variegata</name>
    <name type="common">Bagworm moth</name>
    <name type="synonym">Eumeta japonica</name>
    <dbReference type="NCBI Taxonomy" id="151549"/>
    <lineage>
        <taxon>Eukaryota</taxon>
        <taxon>Metazoa</taxon>
        <taxon>Ecdysozoa</taxon>
        <taxon>Arthropoda</taxon>
        <taxon>Hexapoda</taxon>
        <taxon>Insecta</taxon>
        <taxon>Pterygota</taxon>
        <taxon>Neoptera</taxon>
        <taxon>Endopterygota</taxon>
        <taxon>Lepidoptera</taxon>
        <taxon>Glossata</taxon>
        <taxon>Ditrysia</taxon>
        <taxon>Tineoidea</taxon>
        <taxon>Psychidae</taxon>
        <taxon>Oiketicinae</taxon>
        <taxon>Eumeta</taxon>
    </lineage>
</organism>
<sequence length="157" mass="17715">MEKESGDEIGSGTGVKMNSVTVLESGTVFESKFRAWSRGLPSNRKSIRFDLDRERIDQWIFNSNEIIFVSRRSNLAAGRGRDERPSTCYIWCAGGALLMRRRRRPTGRHRQQSDATAGSRAPLALSQLLLILFPRERSPLVTSPFAIGQIEFTDDII</sequence>
<name>A0A4C1WD84_EUMVA</name>
<dbReference type="EMBL" id="BGZK01000532">
    <property type="protein sequence ID" value="GBP48870.1"/>
    <property type="molecule type" value="Genomic_DNA"/>
</dbReference>
<keyword evidence="2" id="KW-1185">Reference proteome</keyword>
<dbReference type="Proteomes" id="UP000299102">
    <property type="component" value="Unassembled WGS sequence"/>
</dbReference>